<evidence type="ECO:0000313" key="1">
    <source>
        <dbReference type="EMBL" id="DBA21752.1"/>
    </source>
</evidence>
<evidence type="ECO:0008006" key="3">
    <source>
        <dbReference type="Google" id="ProtNLM"/>
    </source>
</evidence>
<dbReference type="AlphaFoldDB" id="A0AAV3AC65"/>
<evidence type="ECO:0000313" key="2">
    <source>
        <dbReference type="Proteomes" id="UP001181693"/>
    </source>
</evidence>
<name>A0AAV3AC65_PYXAD</name>
<accession>A0AAV3AC65</accession>
<gene>
    <name evidence="1" type="ORF">GDO54_018353</name>
</gene>
<dbReference type="PANTHER" id="PTHR47083:SF1">
    <property type="entry name" value="TESTIS-EXPRESSED PROTEIN 11"/>
    <property type="match status" value="1"/>
</dbReference>
<dbReference type="InterPro" id="IPR042861">
    <property type="entry name" value="TEX11"/>
</dbReference>
<organism evidence="1 2">
    <name type="scientific">Pyxicephalus adspersus</name>
    <name type="common">African bullfrog</name>
    <dbReference type="NCBI Taxonomy" id="30357"/>
    <lineage>
        <taxon>Eukaryota</taxon>
        <taxon>Metazoa</taxon>
        <taxon>Chordata</taxon>
        <taxon>Craniata</taxon>
        <taxon>Vertebrata</taxon>
        <taxon>Euteleostomi</taxon>
        <taxon>Amphibia</taxon>
        <taxon>Batrachia</taxon>
        <taxon>Anura</taxon>
        <taxon>Neobatrachia</taxon>
        <taxon>Ranoidea</taxon>
        <taxon>Pyxicephalidae</taxon>
        <taxon>Pyxicephalinae</taxon>
        <taxon>Pyxicephalus</taxon>
    </lineage>
</organism>
<dbReference type="EMBL" id="DYDO01000007">
    <property type="protein sequence ID" value="DBA21752.1"/>
    <property type="molecule type" value="Genomic_DNA"/>
</dbReference>
<comment type="caution">
    <text evidence="1">The sequence shown here is derived from an EMBL/GenBank/DDBJ whole genome shotgun (WGS) entry which is preliminary data.</text>
</comment>
<dbReference type="GO" id="GO:0007060">
    <property type="term" value="P:male meiosis chromosome segregation"/>
    <property type="evidence" value="ECO:0007669"/>
    <property type="project" value="TreeGrafter"/>
</dbReference>
<reference evidence="1" key="1">
    <citation type="thesis" date="2020" institute="ProQuest LLC" country="789 East Eisenhower Parkway, Ann Arbor, MI, USA">
        <title>Comparative Genomics and Chromosome Evolution.</title>
        <authorList>
            <person name="Mudd A.B."/>
        </authorList>
    </citation>
    <scope>NUCLEOTIDE SEQUENCE</scope>
    <source>
        <strain evidence="1">1538</strain>
        <tissue evidence="1">Blood</tissue>
    </source>
</reference>
<proteinExistence type="predicted"/>
<keyword evidence="2" id="KW-1185">Reference proteome</keyword>
<dbReference type="GO" id="GO:0000801">
    <property type="term" value="C:central element"/>
    <property type="evidence" value="ECO:0007669"/>
    <property type="project" value="TreeGrafter"/>
</dbReference>
<protein>
    <recommendedName>
        <fullName evidence="3">Protein ZIP4 homolog</fullName>
    </recommendedName>
</protein>
<sequence length="431" mass="48890">MAEDVINEMERAIALNVVSAMGKMAAQKDGETLILNNQYSATDLLGRAAQIAMENNQQNVAVKALLCVIEQSLDIQQVFMSLRCLMRLTLHQERPEDKDKRVLNSENLMSYLNIAYKKLTENLTWDGLHEKRMEEAQWLRKVAWNVAVGAQESPSIMRDCLLLSYKISLFCPCDKIVMVAQSSCLFMAAAVDLLLARTAVDHSEQVKLLVQSLENINICREIQNNLKAAGDFPNDTKETLLLLYEFEIRAKLNDGMLENMLESVWEMPNLDAKILESIASLSMEAPAYYPSICKKALHGALSLHRKQDPPDVSRLSKCLHSLVKLSLPERLAELEDCQQEEAWGYYQEALSFISNAEGYPEIEILWLMTRAWNTGVFLYSLKRLPDAGRWFALAMRLLNHLESLKSSYESKMVALYSNILDKLDKAALSDE</sequence>
<dbReference type="PANTHER" id="PTHR47083">
    <property type="entry name" value="TESTIS-EXPRESSED PROTEIN 11"/>
    <property type="match status" value="1"/>
</dbReference>
<dbReference type="Proteomes" id="UP001181693">
    <property type="component" value="Unassembled WGS sequence"/>
</dbReference>
<dbReference type="GO" id="GO:0007131">
    <property type="term" value="P:reciprocal meiotic recombination"/>
    <property type="evidence" value="ECO:0007669"/>
    <property type="project" value="TreeGrafter"/>
</dbReference>
<dbReference type="GO" id="GO:0007130">
    <property type="term" value="P:synaptonemal complex assembly"/>
    <property type="evidence" value="ECO:0007669"/>
    <property type="project" value="TreeGrafter"/>
</dbReference>